<dbReference type="HOGENOM" id="CLU_1093564_0_0_10"/>
<reference evidence="1 2" key="1">
    <citation type="journal article" date="2011" name="Stand. Genomic Sci.">
        <title>Complete genome sequence of the gliding, heparinolytic Pedobacter saltans type strain (113).</title>
        <authorList>
            <person name="Liolios K."/>
            <person name="Sikorski J."/>
            <person name="Lu M."/>
            <person name="Nolan M."/>
            <person name="Lapidus A."/>
            <person name="Lucas S."/>
            <person name="Hammon N."/>
            <person name="Deshpande S."/>
            <person name="Cheng J.F."/>
            <person name="Tapia R."/>
            <person name="Han C."/>
            <person name="Goodwin L."/>
            <person name="Pitluck S."/>
            <person name="Huntemann M."/>
            <person name="Ivanova N."/>
            <person name="Pagani I."/>
            <person name="Mavromatis K."/>
            <person name="Ovchinikova G."/>
            <person name="Pati A."/>
            <person name="Chen A."/>
            <person name="Palaniappan K."/>
            <person name="Land M."/>
            <person name="Hauser L."/>
            <person name="Brambilla E.M."/>
            <person name="Kotsyurbenko O."/>
            <person name="Rohde M."/>
            <person name="Tindall B.J."/>
            <person name="Abt B."/>
            <person name="Goker M."/>
            <person name="Detter J.C."/>
            <person name="Woyke T."/>
            <person name="Bristow J."/>
            <person name="Eisen J.A."/>
            <person name="Markowitz V."/>
            <person name="Hugenholtz P."/>
            <person name="Klenk H.P."/>
            <person name="Kyrpides N.C."/>
        </authorList>
    </citation>
    <scope>NUCLEOTIDE SEQUENCE [LARGE SCALE GENOMIC DNA]</scope>
    <source>
        <strain evidence="2">ATCC 51119 / DSM 12145 / JCM 21818 / LMG 10337 / NBRC 100064 / NCIMB 13643</strain>
    </source>
</reference>
<evidence type="ECO:0008006" key="3">
    <source>
        <dbReference type="Google" id="ProtNLM"/>
    </source>
</evidence>
<sequence length="254" mass="29973">MSEYPVIAKDATWCWFADPRAVYYKGKHEKIYYGYINTKGDVVISSRDASTKEIHTYILNEKLQVDDHNVPSILFLPDGKILTFYTEHNGRFFMRKSKNAEDISEWEEEKVLSFGLKNQLICYSHPVMLSAENNRIYMFFRSRNKRIPDNPKYADWRQNYVYSDDFGKTWTDAQYYLSSKGDYNKVPYLKIVSDNKSKIHFLFTDGHPKLGLSSVYHAYYEKGKFHQTNGDVVSDVKYNNHKIYIYLVSLTNFL</sequence>
<dbReference type="eggNOG" id="COG4225">
    <property type="taxonomic scope" value="Bacteria"/>
</dbReference>
<dbReference type="Gene3D" id="2.120.10.10">
    <property type="match status" value="1"/>
</dbReference>
<evidence type="ECO:0000313" key="2">
    <source>
        <dbReference type="Proteomes" id="UP000000310"/>
    </source>
</evidence>
<dbReference type="KEGG" id="psn:Pedsa_0719"/>
<organism evidence="1 2">
    <name type="scientific">Pseudopedobacter saltans (strain ATCC 51119 / DSM 12145 / JCM 21818 / CCUG 39354 / LMG 10337 / NBRC 100064 / NCIMB 13643)</name>
    <name type="common">Pedobacter saltans</name>
    <dbReference type="NCBI Taxonomy" id="762903"/>
    <lineage>
        <taxon>Bacteria</taxon>
        <taxon>Pseudomonadati</taxon>
        <taxon>Bacteroidota</taxon>
        <taxon>Sphingobacteriia</taxon>
        <taxon>Sphingobacteriales</taxon>
        <taxon>Sphingobacteriaceae</taxon>
        <taxon>Pseudopedobacter</taxon>
    </lineage>
</organism>
<name>F0S8L1_PSESL</name>
<reference evidence="2" key="2">
    <citation type="submission" date="2011-02" db="EMBL/GenBank/DDBJ databases">
        <title>The complete genome of Pedobacter saltans DSM 12145.</title>
        <authorList>
            <consortium name="US DOE Joint Genome Institute (JGI-PGF)"/>
            <person name="Lucas S."/>
            <person name="Copeland A."/>
            <person name="Lapidus A."/>
            <person name="Bruce D."/>
            <person name="Goodwin L."/>
            <person name="Pitluck S."/>
            <person name="Kyrpides N."/>
            <person name="Mavromatis K."/>
            <person name="Pagani I."/>
            <person name="Ivanova N."/>
            <person name="Ovchinnikova G."/>
            <person name="Lu M."/>
            <person name="Detter J.C."/>
            <person name="Han C."/>
            <person name="Land M."/>
            <person name="Hauser L."/>
            <person name="Markowitz V."/>
            <person name="Cheng J.-F."/>
            <person name="Hugenholtz P."/>
            <person name="Woyke T."/>
            <person name="Wu D."/>
            <person name="Tindall B."/>
            <person name="Pomrenke H.G."/>
            <person name="Brambilla E."/>
            <person name="Klenk H.-P."/>
            <person name="Eisen J.A."/>
        </authorList>
    </citation>
    <scope>NUCLEOTIDE SEQUENCE [LARGE SCALE GENOMIC DNA]</scope>
    <source>
        <strain evidence="2">ATCC 51119 / DSM 12145 / JCM 21818 / LMG 10337 / NBRC 100064 / NCIMB 13643</strain>
    </source>
</reference>
<dbReference type="RefSeq" id="WP_013631796.1">
    <property type="nucleotide sequence ID" value="NC_015177.1"/>
</dbReference>
<dbReference type="Pfam" id="PF15892">
    <property type="entry name" value="BNR_4"/>
    <property type="match status" value="1"/>
</dbReference>
<protein>
    <recommendedName>
        <fullName evidence="3">Sialidase domain-containing protein</fullName>
    </recommendedName>
</protein>
<evidence type="ECO:0000313" key="1">
    <source>
        <dbReference type="EMBL" id="ADY51295.1"/>
    </source>
</evidence>
<dbReference type="Proteomes" id="UP000000310">
    <property type="component" value="Chromosome"/>
</dbReference>
<dbReference type="InterPro" id="IPR036278">
    <property type="entry name" value="Sialidase_sf"/>
</dbReference>
<accession>F0S8L1</accession>
<dbReference type="STRING" id="762903.Pedsa_0719"/>
<dbReference type="AlphaFoldDB" id="F0S8L1"/>
<dbReference type="CDD" id="cd15482">
    <property type="entry name" value="Sialidase_non-viral"/>
    <property type="match status" value="1"/>
</dbReference>
<gene>
    <name evidence="1" type="ordered locus">Pedsa_0719</name>
</gene>
<keyword evidence="2" id="KW-1185">Reference proteome</keyword>
<dbReference type="EMBL" id="CP002545">
    <property type="protein sequence ID" value="ADY51295.1"/>
    <property type="molecule type" value="Genomic_DNA"/>
</dbReference>
<proteinExistence type="predicted"/>
<dbReference type="SUPFAM" id="SSF50939">
    <property type="entry name" value="Sialidases"/>
    <property type="match status" value="1"/>
</dbReference>